<dbReference type="InterPro" id="IPR002881">
    <property type="entry name" value="DUF58"/>
</dbReference>
<keyword evidence="1" id="KW-0812">Transmembrane</keyword>
<dbReference type="Proteomes" id="UP000730482">
    <property type="component" value="Unassembled WGS sequence"/>
</dbReference>
<feature type="domain" description="DUF58" evidence="2">
    <location>
        <begin position="206"/>
        <end position="374"/>
    </location>
</feature>
<organism evidence="3 4">
    <name type="scientific">Catenulispora pinistramenti</name>
    <dbReference type="NCBI Taxonomy" id="2705254"/>
    <lineage>
        <taxon>Bacteria</taxon>
        <taxon>Bacillati</taxon>
        <taxon>Actinomycetota</taxon>
        <taxon>Actinomycetes</taxon>
        <taxon>Catenulisporales</taxon>
        <taxon>Catenulisporaceae</taxon>
        <taxon>Catenulispora</taxon>
    </lineage>
</organism>
<evidence type="ECO:0000256" key="1">
    <source>
        <dbReference type="SAM" id="Phobius"/>
    </source>
</evidence>
<name>A0ABS5KJF5_9ACTN</name>
<evidence type="ECO:0000313" key="3">
    <source>
        <dbReference type="EMBL" id="MBS2546464.1"/>
    </source>
</evidence>
<comment type="caution">
    <text evidence="3">The sequence shown here is derived from an EMBL/GenBank/DDBJ whole genome shotgun (WGS) entry which is preliminary data.</text>
</comment>
<evidence type="ECO:0000259" key="2">
    <source>
        <dbReference type="Pfam" id="PF01882"/>
    </source>
</evidence>
<accession>A0ABS5KJF5</accession>
<dbReference type="EMBL" id="JAAFYZ010000013">
    <property type="protein sequence ID" value="MBS2546464.1"/>
    <property type="molecule type" value="Genomic_DNA"/>
</dbReference>
<protein>
    <submittedName>
        <fullName evidence="3">DUF58 domain-containing protein</fullName>
    </submittedName>
</protein>
<dbReference type="Pfam" id="PF01882">
    <property type="entry name" value="DUF58"/>
    <property type="match status" value="1"/>
</dbReference>
<feature type="transmembrane region" description="Helical" evidence="1">
    <location>
        <begin position="20"/>
        <end position="38"/>
    </location>
</feature>
<proteinExistence type="predicted"/>
<keyword evidence="4" id="KW-1185">Reference proteome</keyword>
<dbReference type="PANTHER" id="PTHR33608">
    <property type="entry name" value="BLL2464 PROTEIN"/>
    <property type="match status" value="1"/>
</dbReference>
<dbReference type="RefSeq" id="WP_212008112.1">
    <property type="nucleotide sequence ID" value="NZ_JAAFYZ010000013.1"/>
</dbReference>
<sequence>MTEPKPAPIVWRPSQRAARLLTAAICAVVPAVLFGAWWCVPLAAVPLLMLTAHAGVHPSRIRAQVDVPERRCFEGETLTATIRLAADSSAGWTRQEYLPPRIRDDPEYGEVPTPSGLELESLELIDGVITVTLLVPRWGRWSLGAVAIDVYDTAGLRLTSLHAELGEVEAFPVPAQDEATLAPMRFPDRFGEHSARIPGEGVEFIQVRPYVFGDRQRRINWSATTRRRELQVNTFEAERAAEAVVVVDALSDLPQPPDPDTLYPRSTLDTAVRGAAGLAQAYLKNHDRIGLVTLSGRVQWLAPGSGNAHLYRIAQTVMDLRKDFTFEPGLLSRLPTRVLPPGAVVYLFSPLLDHSVVEAISELADRGHPLVVIDVLAHEPAPTTGAKPDHLDALALRLWRLDRQAVRFVLGELGVPVVSWDGIEPLDLALAPLQHAPLAGRTR</sequence>
<keyword evidence="1" id="KW-0472">Membrane</keyword>
<reference evidence="3 4" key="1">
    <citation type="submission" date="2020-02" db="EMBL/GenBank/DDBJ databases">
        <title>Acidophilic actinobacteria isolated from forest soil.</title>
        <authorList>
            <person name="Golinska P."/>
        </authorList>
    </citation>
    <scope>NUCLEOTIDE SEQUENCE [LARGE SCALE GENOMIC DNA]</scope>
    <source>
        <strain evidence="3 4">NL8</strain>
    </source>
</reference>
<gene>
    <name evidence="3" type="ORF">KGQ19_06260</name>
</gene>
<keyword evidence="1" id="KW-1133">Transmembrane helix</keyword>
<evidence type="ECO:0000313" key="4">
    <source>
        <dbReference type="Proteomes" id="UP000730482"/>
    </source>
</evidence>
<dbReference type="PANTHER" id="PTHR33608:SF14">
    <property type="entry name" value="POSSIBLE CONSERVED SECRETED PROTEIN"/>
    <property type="match status" value="1"/>
</dbReference>